<evidence type="ECO:0000313" key="2">
    <source>
        <dbReference type="Proteomes" id="UP000235392"/>
    </source>
</evidence>
<name>A0A2N5VFW4_9BASI</name>
<dbReference type="Proteomes" id="UP000235392">
    <property type="component" value="Unassembled WGS sequence"/>
</dbReference>
<sequence length="84" mass="9359">MNLVFFQLVSHSFYLNTSQLSSLSKQFLLIIITSTSPSKTKANAWICSAFTPSYSTTSDLTSSRRAQRNSCPRTYSTPLLTCLP</sequence>
<comment type="caution">
    <text evidence="1">The sequence shown here is derived from an EMBL/GenBank/DDBJ whole genome shotgun (WGS) entry which is preliminary data.</text>
</comment>
<proteinExistence type="predicted"/>
<reference evidence="1 2" key="1">
    <citation type="submission" date="2017-11" db="EMBL/GenBank/DDBJ databases">
        <title>De novo assembly and phasing of dikaryotic genomes from two isolates of Puccinia coronata f. sp. avenae, the causal agent of oat crown rust.</title>
        <authorList>
            <person name="Miller M.E."/>
            <person name="Zhang Y."/>
            <person name="Omidvar V."/>
            <person name="Sperschneider J."/>
            <person name="Schwessinger B."/>
            <person name="Raley C."/>
            <person name="Palmer J.M."/>
            <person name="Garnica D."/>
            <person name="Upadhyaya N."/>
            <person name="Rathjen J."/>
            <person name="Taylor J.M."/>
            <person name="Park R.F."/>
            <person name="Dodds P.N."/>
            <person name="Hirsch C.D."/>
            <person name="Kianian S.F."/>
            <person name="Figueroa M."/>
        </authorList>
    </citation>
    <scope>NUCLEOTIDE SEQUENCE [LARGE SCALE GENOMIC DNA]</scope>
    <source>
        <strain evidence="1">12SD80</strain>
    </source>
</reference>
<gene>
    <name evidence="1" type="ORF">PCASD_02798</name>
</gene>
<accession>A0A2N5VFW4</accession>
<organism evidence="1 2">
    <name type="scientific">Puccinia coronata f. sp. avenae</name>
    <dbReference type="NCBI Taxonomy" id="200324"/>
    <lineage>
        <taxon>Eukaryota</taxon>
        <taxon>Fungi</taxon>
        <taxon>Dikarya</taxon>
        <taxon>Basidiomycota</taxon>
        <taxon>Pucciniomycotina</taxon>
        <taxon>Pucciniomycetes</taxon>
        <taxon>Pucciniales</taxon>
        <taxon>Pucciniaceae</taxon>
        <taxon>Puccinia</taxon>
    </lineage>
</organism>
<dbReference type="AlphaFoldDB" id="A0A2N5VFW4"/>
<protein>
    <submittedName>
        <fullName evidence="1">Uncharacterized protein</fullName>
    </submittedName>
</protein>
<dbReference type="EMBL" id="PGCI01000020">
    <property type="protein sequence ID" value="PLW48881.1"/>
    <property type="molecule type" value="Genomic_DNA"/>
</dbReference>
<evidence type="ECO:0000313" key="1">
    <source>
        <dbReference type="EMBL" id="PLW48881.1"/>
    </source>
</evidence>